<accession>A0ABU9Q0C2</accession>
<keyword evidence="2" id="KW-1185">Reference proteome</keyword>
<organism evidence="1 2">
    <name type="scientific">Collimonas rhizosphaerae</name>
    <dbReference type="NCBI Taxonomy" id="3126357"/>
    <lineage>
        <taxon>Bacteria</taxon>
        <taxon>Pseudomonadati</taxon>
        <taxon>Pseudomonadota</taxon>
        <taxon>Betaproteobacteria</taxon>
        <taxon>Burkholderiales</taxon>
        <taxon>Oxalobacteraceae</taxon>
        <taxon>Collimonas</taxon>
    </lineage>
</organism>
<reference evidence="1 2" key="1">
    <citation type="submission" date="2024-02" db="EMBL/GenBank/DDBJ databases">
        <title>Draft genome sequence of Collimonas sp. strain H4R21, an effective mineral-weathering bacterial strain isolated from the beech rhizosphere.</title>
        <authorList>
            <person name="Morin E."/>
            <person name="Uroz S."/>
            <person name="Leveau J.H.J."/>
            <person name="Kumar R."/>
            <person name="Rey M.W."/>
            <person name="Pham J."/>
        </authorList>
    </citation>
    <scope>NUCLEOTIDE SEQUENCE [LARGE SCALE GENOMIC DNA]</scope>
    <source>
        <strain evidence="1 2">H4R21</strain>
    </source>
</reference>
<evidence type="ECO:0008006" key="3">
    <source>
        <dbReference type="Google" id="ProtNLM"/>
    </source>
</evidence>
<dbReference type="RefSeq" id="WP_342830858.1">
    <property type="nucleotide sequence ID" value="NZ_JBANDC010000016.1"/>
</dbReference>
<proteinExistence type="predicted"/>
<name>A0ABU9Q0C2_9BURK</name>
<dbReference type="EMBL" id="JBANDC010000016">
    <property type="protein sequence ID" value="MEM4989701.1"/>
    <property type="molecule type" value="Genomic_DNA"/>
</dbReference>
<evidence type="ECO:0000313" key="2">
    <source>
        <dbReference type="Proteomes" id="UP001495910"/>
    </source>
</evidence>
<sequence>MTSFNYLVAQFPRQYLCETAEYRLRENARHNKQDVRQAGVDNWRAIARSCRFARVHPDWNHFQPGTLMPARILGEPASHMRAYAVSVLSSRGSTA</sequence>
<comment type="caution">
    <text evidence="1">The sequence shown here is derived from an EMBL/GenBank/DDBJ whole genome shotgun (WGS) entry which is preliminary data.</text>
</comment>
<dbReference type="Proteomes" id="UP001495910">
    <property type="component" value="Unassembled WGS sequence"/>
</dbReference>
<gene>
    <name evidence="1" type="ORF">V8G57_20100</name>
</gene>
<evidence type="ECO:0000313" key="1">
    <source>
        <dbReference type="EMBL" id="MEM4989701.1"/>
    </source>
</evidence>
<protein>
    <recommendedName>
        <fullName evidence="3">Transposase</fullName>
    </recommendedName>
</protein>